<evidence type="ECO:0000256" key="10">
    <source>
        <dbReference type="ARBA" id="ARBA00023136"/>
    </source>
</evidence>
<evidence type="ECO:0000313" key="13">
    <source>
        <dbReference type="Proteomes" id="UP000245845"/>
    </source>
</evidence>
<evidence type="ECO:0000313" key="12">
    <source>
        <dbReference type="EMBL" id="PWJ29378.1"/>
    </source>
</evidence>
<name>A0A2Y9BEF0_9FIRM</name>
<dbReference type="OrthoDB" id="9771863at2"/>
<evidence type="ECO:0000256" key="1">
    <source>
        <dbReference type="ARBA" id="ARBA00004202"/>
    </source>
</evidence>
<dbReference type="PANTHER" id="PTHR43790:SF3">
    <property type="entry name" value="D-ALLOSE IMPORT ATP-BINDING PROTEIN ALSA-RELATED"/>
    <property type="match status" value="1"/>
</dbReference>
<dbReference type="PROSITE" id="PS50893">
    <property type="entry name" value="ABC_TRANSPORTER_2"/>
    <property type="match status" value="2"/>
</dbReference>
<dbReference type="FunFam" id="3.40.50.300:FF:000126">
    <property type="entry name" value="Galactose/methyl galactoside import ATP-binding protein MglA"/>
    <property type="match status" value="1"/>
</dbReference>
<comment type="caution">
    <text evidence="12">The sequence shown here is derived from an EMBL/GenBank/DDBJ whole genome shotgun (WGS) entry which is preliminary data.</text>
</comment>
<keyword evidence="5" id="KW-0762">Sugar transport</keyword>
<dbReference type="FunFam" id="3.40.50.300:FF:000127">
    <property type="entry name" value="Ribose import ATP-binding protein RbsA"/>
    <property type="match status" value="1"/>
</dbReference>
<dbReference type="EMBL" id="QGDL01000006">
    <property type="protein sequence ID" value="PWJ29378.1"/>
    <property type="molecule type" value="Genomic_DNA"/>
</dbReference>
<dbReference type="Proteomes" id="UP000245845">
    <property type="component" value="Unassembled WGS sequence"/>
</dbReference>
<accession>A0A2Y9BEF0</accession>
<dbReference type="Gene3D" id="3.40.50.300">
    <property type="entry name" value="P-loop containing nucleotide triphosphate hydrolases"/>
    <property type="match status" value="2"/>
</dbReference>
<dbReference type="SMART" id="SM00382">
    <property type="entry name" value="AAA"/>
    <property type="match status" value="2"/>
</dbReference>
<dbReference type="InterPro" id="IPR003593">
    <property type="entry name" value="AAA+_ATPase"/>
</dbReference>
<keyword evidence="13" id="KW-1185">Reference proteome</keyword>
<dbReference type="PANTHER" id="PTHR43790">
    <property type="entry name" value="CARBOHYDRATE TRANSPORT ATP-BINDING PROTEIN MG119-RELATED"/>
    <property type="match status" value="1"/>
</dbReference>
<comment type="subcellular location">
    <subcellularLocation>
        <location evidence="2">Cell inner membrane</location>
    </subcellularLocation>
    <subcellularLocation>
        <location evidence="1">Cell membrane</location>
        <topology evidence="1">Peripheral membrane protein</topology>
    </subcellularLocation>
</comment>
<dbReference type="PROSITE" id="PS00211">
    <property type="entry name" value="ABC_TRANSPORTER_1"/>
    <property type="match status" value="1"/>
</dbReference>
<reference evidence="12 13" key="1">
    <citation type="submission" date="2018-05" db="EMBL/GenBank/DDBJ databases">
        <title>The Hungate 1000. A catalogue of reference genomes from the rumen microbiome.</title>
        <authorList>
            <person name="Kelly W."/>
        </authorList>
    </citation>
    <scope>NUCLEOTIDE SEQUENCE [LARGE SCALE GENOMIC DNA]</scope>
    <source>
        <strain evidence="12 13">NLAE-zl-C242</strain>
    </source>
</reference>
<keyword evidence="4" id="KW-1003">Cell membrane</keyword>
<evidence type="ECO:0000259" key="11">
    <source>
        <dbReference type="PROSITE" id="PS50893"/>
    </source>
</evidence>
<feature type="domain" description="ABC transporter" evidence="11">
    <location>
        <begin position="252"/>
        <end position="495"/>
    </location>
</feature>
<keyword evidence="9" id="KW-1278">Translocase</keyword>
<keyword evidence="10" id="KW-0472">Membrane</keyword>
<dbReference type="CDD" id="cd03215">
    <property type="entry name" value="ABC_Carb_Monos_II"/>
    <property type="match status" value="1"/>
</dbReference>
<dbReference type="AlphaFoldDB" id="A0A2Y9BEF0"/>
<dbReference type="CDD" id="cd03216">
    <property type="entry name" value="ABC_Carb_Monos_I"/>
    <property type="match status" value="1"/>
</dbReference>
<dbReference type="SUPFAM" id="SSF52540">
    <property type="entry name" value="P-loop containing nucleoside triphosphate hydrolases"/>
    <property type="match status" value="2"/>
</dbReference>
<evidence type="ECO:0000256" key="5">
    <source>
        <dbReference type="ARBA" id="ARBA00022597"/>
    </source>
</evidence>
<evidence type="ECO:0000256" key="7">
    <source>
        <dbReference type="ARBA" id="ARBA00022741"/>
    </source>
</evidence>
<proteinExistence type="predicted"/>
<evidence type="ECO:0000256" key="4">
    <source>
        <dbReference type="ARBA" id="ARBA00022475"/>
    </source>
</evidence>
<keyword evidence="3" id="KW-0813">Transport</keyword>
<organism evidence="12 13">
    <name type="scientific">Faecalicatena orotica</name>
    <dbReference type="NCBI Taxonomy" id="1544"/>
    <lineage>
        <taxon>Bacteria</taxon>
        <taxon>Bacillati</taxon>
        <taxon>Bacillota</taxon>
        <taxon>Clostridia</taxon>
        <taxon>Lachnospirales</taxon>
        <taxon>Lachnospiraceae</taxon>
        <taxon>Faecalicatena</taxon>
    </lineage>
</organism>
<evidence type="ECO:0000256" key="2">
    <source>
        <dbReference type="ARBA" id="ARBA00004533"/>
    </source>
</evidence>
<dbReference type="GO" id="GO:0005524">
    <property type="term" value="F:ATP binding"/>
    <property type="evidence" value="ECO:0007669"/>
    <property type="project" value="UniProtKB-KW"/>
</dbReference>
<evidence type="ECO:0000256" key="9">
    <source>
        <dbReference type="ARBA" id="ARBA00022967"/>
    </source>
</evidence>
<evidence type="ECO:0000256" key="3">
    <source>
        <dbReference type="ARBA" id="ARBA00022448"/>
    </source>
</evidence>
<gene>
    <name evidence="12" type="ORF">A8806_106115</name>
</gene>
<evidence type="ECO:0000256" key="8">
    <source>
        <dbReference type="ARBA" id="ARBA00022840"/>
    </source>
</evidence>
<dbReference type="GO" id="GO:0016887">
    <property type="term" value="F:ATP hydrolysis activity"/>
    <property type="evidence" value="ECO:0007669"/>
    <property type="project" value="InterPro"/>
</dbReference>
<evidence type="ECO:0000256" key="6">
    <source>
        <dbReference type="ARBA" id="ARBA00022737"/>
    </source>
</evidence>
<keyword evidence="8 12" id="KW-0067">ATP-binding</keyword>
<protein>
    <submittedName>
        <fullName evidence="12">Monosaccharide ABC transporter ATP-binding protein (CUT2 family)</fullName>
    </submittedName>
</protein>
<dbReference type="InterPro" id="IPR017871">
    <property type="entry name" value="ABC_transporter-like_CS"/>
</dbReference>
<keyword evidence="6" id="KW-0677">Repeat</keyword>
<dbReference type="InterPro" id="IPR027417">
    <property type="entry name" value="P-loop_NTPase"/>
</dbReference>
<sequence length="499" mass="55962">MEQNILELRHITKLYPGVAALDDVSLGFSRGEVHAIVGENGAGKSTFIKVITGAIQPTKGEVVFEGKKIEDNSPQKSMALGITAIYQELNLLKHLSVAENIYYNRYKKKRGLIDFAALERDASEVLDRLGVRIDPKMLVKDLTVGYQQLVEIAKSLSQNVKVMIMDEPSAALTNNELEYLFEIVKTLKKEGMAILYISHRMEEIFELCDKVSVFRDGHYIRTMNIEDTTQEELIRLMVNRELNDTFPAFVPQRGEKILEVKNIATELLRGVSFEAYRGERLGFAGLVGAGRTETARAVYGADRILQGEIYIRGEKTKIQSPEDAIKHGIALIPEDRKQQGLFLNMSVKDNISFVYASKITNGLGIINRKKEEEICGEQIEKLTVKTPSMHQFVKNLSGGNQQKVILGKWLLMNCDIIIFDEPTRGIDVGAKQEIYELIDELARQGKAVILISSELPELMGMSDRIIVMAEGRISGELEKSEINQEKILELASKAQEVLA</sequence>
<feature type="domain" description="ABC transporter" evidence="11">
    <location>
        <begin position="6"/>
        <end position="241"/>
    </location>
</feature>
<keyword evidence="7" id="KW-0547">Nucleotide-binding</keyword>
<dbReference type="GO" id="GO:0005886">
    <property type="term" value="C:plasma membrane"/>
    <property type="evidence" value="ECO:0007669"/>
    <property type="project" value="UniProtKB-SubCell"/>
</dbReference>
<dbReference type="InterPro" id="IPR003439">
    <property type="entry name" value="ABC_transporter-like_ATP-bd"/>
</dbReference>
<dbReference type="RefSeq" id="WP_109731228.1">
    <property type="nucleotide sequence ID" value="NZ_BAAACK010000026.1"/>
</dbReference>
<dbReference type="GO" id="GO:0015749">
    <property type="term" value="P:monosaccharide transmembrane transport"/>
    <property type="evidence" value="ECO:0007669"/>
    <property type="project" value="UniProtKB-ARBA"/>
</dbReference>
<dbReference type="InterPro" id="IPR050107">
    <property type="entry name" value="ABC_carbohydrate_import_ATPase"/>
</dbReference>
<dbReference type="Pfam" id="PF00005">
    <property type="entry name" value="ABC_tran"/>
    <property type="match status" value="2"/>
</dbReference>